<evidence type="ECO:0000256" key="1">
    <source>
        <dbReference type="SAM" id="MobiDB-lite"/>
    </source>
</evidence>
<dbReference type="AlphaFoldDB" id="A0A3P4ARR5"/>
<feature type="compositionally biased region" description="Pro residues" evidence="1">
    <location>
        <begin position="24"/>
        <end position="38"/>
    </location>
</feature>
<name>A0A3P4ARR5_THETH</name>
<organism evidence="3 4">
    <name type="scientific">Thermus thermophilus</name>
    <dbReference type="NCBI Taxonomy" id="274"/>
    <lineage>
        <taxon>Bacteria</taxon>
        <taxon>Thermotogati</taxon>
        <taxon>Deinococcota</taxon>
        <taxon>Deinococci</taxon>
        <taxon>Thermales</taxon>
        <taxon>Thermaceae</taxon>
        <taxon>Thermus</taxon>
    </lineage>
</organism>
<sequence>MALLDSLRNAVRRGLGVFQDAPAAPSPTPQPQPQPARPAPAAVQASGWQFAWIDNEDFDATGLAYRPNEYFALAQMRTPDTAHFRILAGERRLRIYLKGLAAFAGQNLATAQARTVTLPYLIPSLQGAPTLPSTYHPDVAVWAKVGGVWQRCQINAVNYAGQQVTFVEPAGVTGTQDIEVYYTHADGQFRLRVARDAGGVDDSVATVFNQSFSTMHSVDQNNLETMLAWPQQVELVPGTRLLLEIFTTQVPMVWNERAGHYIQIAAMGRRVEVLDKGRLLRLAELENRGGL</sequence>
<dbReference type="EMBL" id="LR027517">
    <property type="protein sequence ID" value="VCU53801.1"/>
    <property type="molecule type" value="Genomic_DNA"/>
</dbReference>
<protein>
    <recommendedName>
        <fullName evidence="2">VP17 central beta-barrel domain-containing protein</fullName>
    </recommendedName>
</protein>
<evidence type="ECO:0000313" key="3">
    <source>
        <dbReference type="EMBL" id="VCU53801.1"/>
    </source>
</evidence>
<dbReference type="Gene3D" id="2.60.120.1170">
    <property type="match status" value="1"/>
</dbReference>
<dbReference type="InterPro" id="IPR054005">
    <property type="entry name" value="VP17_central_barrel"/>
</dbReference>
<gene>
    <name evidence="3" type="ORF">TTHN1_01587</name>
</gene>
<evidence type="ECO:0000313" key="4">
    <source>
        <dbReference type="Proteomes" id="UP000279841"/>
    </source>
</evidence>
<dbReference type="Gene3D" id="2.60.40.3410">
    <property type="match status" value="1"/>
</dbReference>
<dbReference type="RefSeq" id="WP_124105051.1">
    <property type="nucleotide sequence ID" value="NZ_LR027517.1"/>
</dbReference>
<dbReference type="Proteomes" id="UP000279841">
    <property type="component" value="Chromosome"/>
</dbReference>
<evidence type="ECO:0000259" key="2">
    <source>
        <dbReference type="Pfam" id="PF22210"/>
    </source>
</evidence>
<feature type="domain" description="VP17 central beta-barrel" evidence="2">
    <location>
        <begin position="103"/>
        <end position="184"/>
    </location>
</feature>
<proteinExistence type="predicted"/>
<accession>A0A3P4ARR5</accession>
<feature type="region of interest" description="Disordered" evidence="1">
    <location>
        <begin position="18"/>
        <end position="40"/>
    </location>
</feature>
<dbReference type="Pfam" id="PF22210">
    <property type="entry name" value="VP17_central_barrel"/>
    <property type="match status" value="1"/>
</dbReference>
<reference evidence="3 4" key="1">
    <citation type="submission" date="2018-10" db="EMBL/GenBank/DDBJ databases">
        <authorList>
            <person name="Peiro R."/>
            <person name="Begona"/>
            <person name="Cbmso G."/>
            <person name="Lopez M."/>
            <person name="Gonzalez S."/>
            <person name="Sacristan E."/>
            <person name="Castillo E."/>
        </authorList>
    </citation>
    <scope>NUCLEOTIDE SEQUENCE [LARGE SCALE GENOMIC DNA]</scope>
    <source>
        <strain evidence="3">TTHNAR1</strain>
    </source>
</reference>